<dbReference type="AlphaFoldDB" id="A0A6A5V2S6"/>
<dbReference type="OrthoDB" id="1706066at2759"/>
<dbReference type="Proteomes" id="UP000800036">
    <property type="component" value="Unassembled WGS sequence"/>
</dbReference>
<dbReference type="InterPro" id="IPR025110">
    <property type="entry name" value="AMP-bd_C"/>
</dbReference>
<dbReference type="Gene3D" id="3.40.50.12780">
    <property type="entry name" value="N-terminal domain of ligase-like"/>
    <property type="match status" value="1"/>
</dbReference>
<dbReference type="InterPro" id="IPR045851">
    <property type="entry name" value="AMP-bd_C_sf"/>
</dbReference>
<keyword evidence="4" id="KW-1185">Reference proteome</keyword>
<dbReference type="InterPro" id="IPR020845">
    <property type="entry name" value="AMP-binding_CS"/>
</dbReference>
<evidence type="ECO:0000313" key="4">
    <source>
        <dbReference type="Proteomes" id="UP000800036"/>
    </source>
</evidence>
<dbReference type="Pfam" id="PF13193">
    <property type="entry name" value="AMP-binding_C"/>
    <property type="match status" value="1"/>
</dbReference>
<dbReference type="Gene3D" id="3.30.300.30">
    <property type="match status" value="1"/>
</dbReference>
<dbReference type="GO" id="GO:0050218">
    <property type="term" value="F:propionate-CoA ligase activity"/>
    <property type="evidence" value="ECO:0007669"/>
    <property type="project" value="TreeGrafter"/>
</dbReference>
<evidence type="ECO:0000313" key="3">
    <source>
        <dbReference type="EMBL" id="KAF1970332.1"/>
    </source>
</evidence>
<dbReference type="InterPro" id="IPR000873">
    <property type="entry name" value="AMP-dep_synth/lig_dom"/>
</dbReference>
<reference evidence="3" key="1">
    <citation type="journal article" date="2020" name="Stud. Mycol.">
        <title>101 Dothideomycetes genomes: a test case for predicting lifestyles and emergence of pathogens.</title>
        <authorList>
            <person name="Haridas S."/>
            <person name="Albert R."/>
            <person name="Binder M."/>
            <person name="Bloem J."/>
            <person name="Labutti K."/>
            <person name="Salamov A."/>
            <person name="Andreopoulos B."/>
            <person name="Baker S."/>
            <person name="Barry K."/>
            <person name="Bills G."/>
            <person name="Bluhm B."/>
            <person name="Cannon C."/>
            <person name="Castanera R."/>
            <person name="Culley D."/>
            <person name="Daum C."/>
            <person name="Ezra D."/>
            <person name="Gonzalez J."/>
            <person name="Henrissat B."/>
            <person name="Kuo A."/>
            <person name="Liang C."/>
            <person name="Lipzen A."/>
            <person name="Lutzoni F."/>
            <person name="Magnuson J."/>
            <person name="Mondo S."/>
            <person name="Nolan M."/>
            <person name="Ohm R."/>
            <person name="Pangilinan J."/>
            <person name="Park H.-J."/>
            <person name="Ramirez L."/>
            <person name="Alfaro M."/>
            <person name="Sun H."/>
            <person name="Tritt A."/>
            <person name="Yoshinaga Y."/>
            <person name="Zwiers L.-H."/>
            <person name="Turgeon B."/>
            <person name="Goodwin S."/>
            <person name="Spatafora J."/>
            <person name="Crous P."/>
            <person name="Grigoriev I."/>
        </authorList>
    </citation>
    <scope>NUCLEOTIDE SEQUENCE</scope>
    <source>
        <strain evidence="3">CBS 107.79</strain>
    </source>
</reference>
<sequence>MIPAALIGMLAVNRLGAIHSVVFGGFAPTALAQRIDACKPALILTASCSIPLIEEAISLSLHKPDRVLVWQREHLQWKFESWWRNILPWLAQWLLYGSEKQTVTVQSSWQELVAEAKARKIKADCVPVKSEEAVYIMHTSGTTGVPKGVRRDAGGHLVGLAFTMSYIFGIQGPGVGDVVFTTSDIGWVVGHSYILYGPLLTGATTVLYEGKPMGTPDAFVFWRIVEEYRVSVMFTAPTALRSIRIDDPSNDHFSRIGVCGGLRSLRALFLAGERSEPSLVSVYQELLEIYGAKDAQVVDNWWSTEIRSPITARALAAHEGLKVWNNSIRPGPALLPLKPGSPGKPVPGHQVRVVDDEGQDVQPGVLGHLVLGFPLAPTALRTLWEDDDRFYKSYFQRFGWRFFDTVDYGWMDGDGYVYVMSRSDDVLNVSAHRLSSGGIEQAILTHPLVAECCITGIPDDTKGELPFAFITLTIADDCRSEPKDAWIEEEIRRLVRTQVRAFASLGGMILGNGIIPKTRSGKMLRRVLRELFKNGVSGEYTREVSVPSTIEDGAVVEAARGKVEDYFKRSKGKHKSIKETLGL</sequence>
<dbReference type="Pfam" id="PF00501">
    <property type="entry name" value="AMP-binding"/>
    <property type="match status" value="1"/>
</dbReference>
<feature type="domain" description="AMP-dependent synthetase/ligase" evidence="1">
    <location>
        <begin position="2"/>
        <end position="372"/>
    </location>
</feature>
<evidence type="ECO:0000259" key="1">
    <source>
        <dbReference type="Pfam" id="PF00501"/>
    </source>
</evidence>
<name>A0A6A5V2S6_9PLEO</name>
<dbReference type="EMBL" id="ML976701">
    <property type="protein sequence ID" value="KAF1970332.1"/>
    <property type="molecule type" value="Genomic_DNA"/>
</dbReference>
<organism evidence="3 4">
    <name type="scientific">Bimuria novae-zelandiae CBS 107.79</name>
    <dbReference type="NCBI Taxonomy" id="1447943"/>
    <lineage>
        <taxon>Eukaryota</taxon>
        <taxon>Fungi</taxon>
        <taxon>Dikarya</taxon>
        <taxon>Ascomycota</taxon>
        <taxon>Pezizomycotina</taxon>
        <taxon>Dothideomycetes</taxon>
        <taxon>Pleosporomycetidae</taxon>
        <taxon>Pleosporales</taxon>
        <taxon>Massarineae</taxon>
        <taxon>Didymosphaeriaceae</taxon>
        <taxon>Bimuria</taxon>
    </lineage>
</organism>
<dbReference type="PANTHER" id="PTHR43347:SF3">
    <property type="entry name" value="ACYL-COA SYNTHETASE SHORT-CHAIN FAMILY MEMBER 3, MITOCHONDRIAL"/>
    <property type="match status" value="1"/>
</dbReference>
<protein>
    <submittedName>
        <fullName evidence="3">Acetyl-CoA synthetase-like protein</fullName>
    </submittedName>
</protein>
<dbReference type="SUPFAM" id="SSF56801">
    <property type="entry name" value="Acetyl-CoA synthetase-like"/>
    <property type="match status" value="1"/>
</dbReference>
<dbReference type="PANTHER" id="PTHR43347">
    <property type="entry name" value="ACYL-COA SYNTHETASE"/>
    <property type="match status" value="1"/>
</dbReference>
<feature type="domain" description="AMP-binding enzyme C-terminal" evidence="2">
    <location>
        <begin position="439"/>
        <end position="522"/>
    </location>
</feature>
<dbReference type="InterPro" id="IPR042099">
    <property type="entry name" value="ANL_N_sf"/>
</dbReference>
<proteinExistence type="predicted"/>
<evidence type="ECO:0000259" key="2">
    <source>
        <dbReference type="Pfam" id="PF13193"/>
    </source>
</evidence>
<dbReference type="PROSITE" id="PS00455">
    <property type="entry name" value="AMP_BINDING"/>
    <property type="match status" value="1"/>
</dbReference>
<accession>A0A6A5V2S6</accession>
<gene>
    <name evidence="3" type="ORF">BU23DRAFT_582089</name>
</gene>